<protein>
    <submittedName>
        <fullName evidence="7">FAD linked oxidase domain protein</fullName>
    </submittedName>
</protein>
<keyword evidence="4" id="KW-0274">FAD</keyword>
<dbReference type="Proteomes" id="UP000007967">
    <property type="component" value="Chromosome"/>
</dbReference>
<dbReference type="InterPro" id="IPR051914">
    <property type="entry name" value="FAD-linked_OxidoTrans_Type4"/>
</dbReference>
<gene>
    <name evidence="7" type="ordered locus">Kfla_6628</name>
</gene>
<evidence type="ECO:0000259" key="6">
    <source>
        <dbReference type="PROSITE" id="PS51387"/>
    </source>
</evidence>
<dbReference type="AlphaFoldDB" id="D2PZQ4"/>
<dbReference type="PROSITE" id="PS51387">
    <property type="entry name" value="FAD_PCMH"/>
    <property type="match status" value="1"/>
</dbReference>
<name>D2PZQ4_KRIFD</name>
<dbReference type="InterPro" id="IPR006094">
    <property type="entry name" value="Oxid_FAD_bind_N"/>
</dbReference>
<dbReference type="SUPFAM" id="SSF55103">
    <property type="entry name" value="FAD-linked oxidases, C-terminal domain"/>
    <property type="match status" value="1"/>
</dbReference>
<dbReference type="OrthoDB" id="9811557at2"/>
<dbReference type="PANTHER" id="PTHR42934">
    <property type="entry name" value="GLYCOLATE OXIDASE SUBUNIT GLCD"/>
    <property type="match status" value="1"/>
</dbReference>
<accession>D2PZQ4</accession>
<keyword evidence="8" id="KW-1185">Reference proteome</keyword>
<dbReference type="InterPro" id="IPR016166">
    <property type="entry name" value="FAD-bd_PCMH"/>
</dbReference>
<evidence type="ECO:0000313" key="7">
    <source>
        <dbReference type="EMBL" id="ADB35620.1"/>
    </source>
</evidence>
<evidence type="ECO:0000256" key="1">
    <source>
        <dbReference type="ARBA" id="ARBA00001974"/>
    </source>
</evidence>
<dbReference type="Gene3D" id="3.30.465.10">
    <property type="match status" value="1"/>
</dbReference>
<dbReference type="InterPro" id="IPR016169">
    <property type="entry name" value="FAD-bd_PCMH_sub2"/>
</dbReference>
<dbReference type="Pfam" id="PF02913">
    <property type="entry name" value="FAD-oxidase_C"/>
    <property type="match status" value="1"/>
</dbReference>
<proteinExistence type="inferred from homology"/>
<dbReference type="FunFam" id="3.30.70.2740:FF:000001">
    <property type="entry name" value="D-lactate dehydrogenase mitochondrial"/>
    <property type="match status" value="1"/>
</dbReference>
<dbReference type="KEGG" id="kfl:Kfla_6628"/>
<dbReference type="eggNOG" id="COG0277">
    <property type="taxonomic scope" value="Bacteria"/>
</dbReference>
<reference evidence="7 8" key="2">
    <citation type="journal article" date="2010" name="Stand. Genomic Sci.">
        <title>Complete genome sequence of Kribbella flavida type strain (IFO 14399).</title>
        <authorList>
            <person name="Pukall R."/>
            <person name="Lapidus A."/>
            <person name="Glavina Del Rio T."/>
            <person name="Copeland A."/>
            <person name="Tice H."/>
            <person name="Cheng J.-F."/>
            <person name="Lucas S."/>
            <person name="Chen F."/>
            <person name="Nolan M."/>
            <person name="LaButti K."/>
            <person name="Pati A."/>
            <person name="Ivanova N."/>
            <person name="Mavrommatis K."/>
            <person name="Mikhailova N."/>
            <person name="Pitluck S."/>
            <person name="Bruce D."/>
            <person name="Goodwin L."/>
            <person name="Land M."/>
            <person name="Hauser L."/>
            <person name="Chang Y.-J."/>
            <person name="Jeffries C.D."/>
            <person name="Chen A."/>
            <person name="Palaniappan K."/>
            <person name="Chain P."/>
            <person name="Rohde M."/>
            <person name="Goeker M."/>
            <person name="Bristow J."/>
            <person name="Eisen J.A."/>
            <person name="Markowitz V."/>
            <person name="Hugenholtz P."/>
            <person name="Kyrpides N.C."/>
            <person name="Klenk H.-P."/>
            <person name="Brettin T."/>
        </authorList>
    </citation>
    <scope>NUCLEOTIDE SEQUENCE [LARGE SCALE GENOMIC DNA]</scope>
    <source>
        <strain evidence="8">DSM 17836 / JCM 10339 / NBRC 14399</strain>
    </source>
</reference>
<dbReference type="InterPro" id="IPR016171">
    <property type="entry name" value="Vanillyl_alc_oxidase_C-sub2"/>
</dbReference>
<keyword evidence="5" id="KW-0560">Oxidoreductase</keyword>
<dbReference type="InterPro" id="IPR036318">
    <property type="entry name" value="FAD-bd_PCMH-like_sf"/>
</dbReference>
<feature type="domain" description="FAD-binding PCMH-type" evidence="6">
    <location>
        <begin position="38"/>
        <end position="217"/>
    </location>
</feature>
<sequence length="458" mass="47466">MSADQLLAKLRSTLGEKAVVTDPDVLDANRNDEATFCAAGVPLVLVRPGTTAEVQEVVRAAGEYGVPIVTQGARSGLSGGANAIDGCILLSTARMNRVLEISVEDQVAVVQPGVVNADLSRAVLGQGLFYPPDPSSWEMSTVGGNIATNAGGLCCVKYGVTGDFVRGLEVVLASGEVVRTGRRSVKGVAGYDLTQLIVGSEGTLGIVTEATLALRPAPEAALTAAATFLSVEEGVAAAAAVMASGLRPSLLEFLDGPTARAIQNYRDMGLPENVGSLLMAQSDRGPRAAEDVAAIAEICTAHGAAEVAVASDAEESAMLLEARRLVHYALEPLGTTLIDDVAVPRSKLVALLTGITEIGTKYDVLICCPGHIGDGNMHPTVVFDRSDPAAEARALEAFGAVMELGLALGGTITGEHGIGKLKRQWLAQELGPVGLRLQRDVKAAFDPQSLLNPDKLFL</sequence>
<dbReference type="GO" id="GO:0071949">
    <property type="term" value="F:FAD binding"/>
    <property type="evidence" value="ECO:0007669"/>
    <property type="project" value="InterPro"/>
</dbReference>
<keyword evidence="3" id="KW-0285">Flavoprotein</keyword>
<evidence type="ECO:0000256" key="4">
    <source>
        <dbReference type="ARBA" id="ARBA00022827"/>
    </source>
</evidence>
<dbReference type="Gene3D" id="1.10.45.10">
    <property type="entry name" value="Vanillyl-alcohol Oxidase, Chain A, domain 4"/>
    <property type="match status" value="1"/>
</dbReference>
<dbReference type="Gene3D" id="3.30.70.2740">
    <property type="match status" value="1"/>
</dbReference>
<dbReference type="EMBL" id="CP001736">
    <property type="protein sequence ID" value="ADB35620.1"/>
    <property type="molecule type" value="Genomic_DNA"/>
</dbReference>
<comment type="cofactor">
    <cofactor evidence="1">
        <name>FAD</name>
        <dbReference type="ChEBI" id="CHEBI:57692"/>
    </cofactor>
</comment>
<evidence type="ECO:0000313" key="8">
    <source>
        <dbReference type="Proteomes" id="UP000007967"/>
    </source>
</evidence>
<dbReference type="HOGENOM" id="CLU_017779_9_2_11"/>
<dbReference type="GO" id="GO:0016491">
    <property type="term" value="F:oxidoreductase activity"/>
    <property type="evidence" value="ECO:0007669"/>
    <property type="project" value="UniProtKB-KW"/>
</dbReference>
<evidence type="ECO:0000256" key="5">
    <source>
        <dbReference type="ARBA" id="ARBA00023002"/>
    </source>
</evidence>
<dbReference type="PANTHER" id="PTHR42934:SF2">
    <property type="entry name" value="GLYCOLATE OXIDASE SUBUNIT GLCD"/>
    <property type="match status" value="1"/>
</dbReference>
<dbReference type="InterPro" id="IPR016164">
    <property type="entry name" value="FAD-linked_Oxase-like_C"/>
</dbReference>
<dbReference type="RefSeq" id="WP_012924172.1">
    <property type="nucleotide sequence ID" value="NC_013729.1"/>
</dbReference>
<dbReference type="InterPro" id="IPR004113">
    <property type="entry name" value="FAD-bd_oxidored_4_C"/>
</dbReference>
<dbReference type="SUPFAM" id="SSF56176">
    <property type="entry name" value="FAD-binding/transporter-associated domain-like"/>
    <property type="match status" value="1"/>
</dbReference>
<evidence type="ECO:0000256" key="2">
    <source>
        <dbReference type="ARBA" id="ARBA00008000"/>
    </source>
</evidence>
<dbReference type="FunFam" id="1.10.45.10:FF:000001">
    <property type="entry name" value="D-lactate dehydrogenase mitochondrial"/>
    <property type="match status" value="1"/>
</dbReference>
<organism evidence="7 8">
    <name type="scientific">Kribbella flavida (strain DSM 17836 / JCM 10339 / NBRC 14399)</name>
    <dbReference type="NCBI Taxonomy" id="479435"/>
    <lineage>
        <taxon>Bacteria</taxon>
        <taxon>Bacillati</taxon>
        <taxon>Actinomycetota</taxon>
        <taxon>Actinomycetes</taxon>
        <taxon>Propionibacteriales</taxon>
        <taxon>Kribbellaceae</taxon>
        <taxon>Kribbella</taxon>
    </lineage>
</organism>
<reference evidence="8" key="1">
    <citation type="submission" date="2009-09" db="EMBL/GenBank/DDBJ databases">
        <title>The complete genome of Kribbella flavida DSM 17836.</title>
        <authorList>
            <consortium name="US DOE Joint Genome Institute (JGI-PGF)"/>
            <person name="Lucas S."/>
            <person name="Copeland A."/>
            <person name="Lapidus A."/>
            <person name="Glavina del Rio T."/>
            <person name="Dalin E."/>
            <person name="Tice H."/>
            <person name="Bruce D."/>
            <person name="Goodwin L."/>
            <person name="Pitluck S."/>
            <person name="Kyrpides N."/>
            <person name="Mavromatis K."/>
            <person name="Ivanova N."/>
            <person name="Saunders E."/>
            <person name="Brettin T."/>
            <person name="Detter J.C."/>
            <person name="Han C."/>
            <person name="Larimer F."/>
            <person name="Land M."/>
            <person name="Hauser L."/>
            <person name="Markowitz V."/>
            <person name="Cheng J.-F."/>
            <person name="Hugenholtz P."/>
            <person name="Woyke T."/>
            <person name="Wu D."/>
            <person name="Pukall R."/>
            <person name="Klenk H.-P."/>
            <person name="Eisen J.A."/>
        </authorList>
    </citation>
    <scope>NUCLEOTIDE SEQUENCE [LARGE SCALE GENOMIC DNA]</scope>
    <source>
        <strain evidence="8">DSM 17836 / JCM 10339 / NBRC 14399</strain>
    </source>
</reference>
<dbReference type="STRING" id="479435.Kfla_6628"/>
<evidence type="ECO:0000256" key="3">
    <source>
        <dbReference type="ARBA" id="ARBA00022630"/>
    </source>
</evidence>
<comment type="similarity">
    <text evidence="2">Belongs to the FAD-binding oxidoreductase/transferase type 4 family.</text>
</comment>
<dbReference type="Pfam" id="PF01565">
    <property type="entry name" value="FAD_binding_4"/>
    <property type="match status" value="1"/>
</dbReference>